<feature type="transmembrane region" description="Helical" evidence="6">
    <location>
        <begin position="361"/>
        <end position="379"/>
    </location>
</feature>
<dbReference type="EMBL" id="AYSA01000403">
    <property type="protein sequence ID" value="ESZ92257.1"/>
    <property type="molecule type" value="Genomic_DNA"/>
</dbReference>
<sequence>MVSPQANQTSPAGQQTQPASENQREKEGGLVYDDSNTRDTELFQQNVSQDWEFGMQEKLIVTVLVVISLFVALDAAILAPVLPTIAKDLHGSAIDVFWVGTSYLLTCAAFQPFIAATSDIFGRQWLLLISVSLFTLGTLIACLAQTIPQILAGRAIQGIGGGGVISLVLIIITDIVPLRQRPKYGSLVQIPWALGGIIGPLIGGAFAQHVTWRWIFYINFPFCAMGLVAIPFVVKMKTRRAPLRTKLRLVDWEGGFLFVASITSFLIGTTWGGVQFPWSSYQTLLPLVLGIFGILATLVWERWGARQASIRLSLFASRSGWAVYTCSVIQGLMLFSQSYYLNLWLQSVRGFSPTMSGVGQLPITISLIPSSIIVGVVMTRTGHYRWAVWAGWAMVILSSGLTIHFDHEVSQAYWIIILVLVGVGHGILLNAQIVSAQASAKSTDVAYAAAMYAFARTFGMAIGVAIGGTILQNQMQHALESFGLPTSIAQDAAGFISQLNSLPDDSQFKMEVISAYSQGFRTVFEVLTAISGAGGLISLAIGSYSLDRQLDSEHVLNTS</sequence>
<dbReference type="SUPFAM" id="SSF103473">
    <property type="entry name" value="MFS general substrate transporter"/>
    <property type="match status" value="1"/>
</dbReference>
<evidence type="ECO:0000259" key="7">
    <source>
        <dbReference type="PROSITE" id="PS50850"/>
    </source>
</evidence>
<evidence type="ECO:0000256" key="6">
    <source>
        <dbReference type="SAM" id="Phobius"/>
    </source>
</evidence>
<dbReference type="PRINTS" id="PR01036">
    <property type="entry name" value="TCRTETB"/>
</dbReference>
<evidence type="ECO:0000256" key="4">
    <source>
        <dbReference type="ARBA" id="ARBA00023136"/>
    </source>
</evidence>
<dbReference type="Gene3D" id="1.20.1720.10">
    <property type="entry name" value="Multidrug resistance protein D"/>
    <property type="match status" value="1"/>
</dbReference>
<feature type="transmembrane region" description="Helical" evidence="6">
    <location>
        <begin position="214"/>
        <end position="234"/>
    </location>
</feature>
<dbReference type="Pfam" id="PF07690">
    <property type="entry name" value="MFS_1"/>
    <property type="match status" value="1"/>
</dbReference>
<dbReference type="PROSITE" id="PS50850">
    <property type="entry name" value="MFS"/>
    <property type="match status" value="1"/>
</dbReference>
<feature type="transmembrane region" description="Helical" evidence="6">
    <location>
        <begin position="190"/>
        <end position="208"/>
    </location>
</feature>
<dbReference type="Gene3D" id="1.20.1250.20">
    <property type="entry name" value="MFS general substrate transporter like domains"/>
    <property type="match status" value="1"/>
</dbReference>
<feature type="transmembrane region" description="Helical" evidence="6">
    <location>
        <begin position="94"/>
        <end position="113"/>
    </location>
</feature>
<organism evidence="8 9">
    <name type="scientific">Sclerotinia borealis (strain F-4128)</name>
    <dbReference type="NCBI Taxonomy" id="1432307"/>
    <lineage>
        <taxon>Eukaryota</taxon>
        <taxon>Fungi</taxon>
        <taxon>Dikarya</taxon>
        <taxon>Ascomycota</taxon>
        <taxon>Pezizomycotina</taxon>
        <taxon>Leotiomycetes</taxon>
        <taxon>Helotiales</taxon>
        <taxon>Sclerotiniaceae</taxon>
        <taxon>Sclerotinia</taxon>
    </lineage>
</organism>
<dbReference type="InterPro" id="IPR011701">
    <property type="entry name" value="MFS"/>
</dbReference>
<dbReference type="PANTHER" id="PTHR23501:SF94">
    <property type="entry name" value="MAJOR FACILITATOR SUPERFAMILY (MFS) PROFILE DOMAIN-CONTAINING PROTEIN"/>
    <property type="match status" value="1"/>
</dbReference>
<dbReference type="InterPro" id="IPR020846">
    <property type="entry name" value="MFS_dom"/>
</dbReference>
<proteinExistence type="predicted"/>
<feature type="transmembrane region" description="Helical" evidence="6">
    <location>
        <begin position="386"/>
        <end position="405"/>
    </location>
</feature>
<feature type="transmembrane region" description="Helical" evidence="6">
    <location>
        <begin position="445"/>
        <end position="471"/>
    </location>
</feature>
<accession>W9C665</accession>
<feature type="transmembrane region" description="Helical" evidence="6">
    <location>
        <begin position="321"/>
        <end position="341"/>
    </location>
</feature>
<feature type="transmembrane region" description="Helical" evidence="6">
    <location>
        <begin position="280"/>
        <end position="300"/>
    </location>
</feature>
<feature type="compositionally biased region" description="Polar residues" evidence="5">
    <location>
        <begin position="1"/>
        <end position="21"/>
    </location>
</feature>
<dbReference type="GO" id="GO:0022857">
    <property type="term" value="F:transmembrane transporter activity"/>
    <property type="evidence" value="ECO:0007669"/>
    <property type="project" value="InterPro"/>
</dbReference>
<keyword evidence="2 6" id="KW-0812">Transmembrane</keyword>
<dbReference type="InterPro" id="IPR036259">
    <property type="entry name" value="MFS_trans_sf"/>
</dbReference>
<evidence type="ECO:0000256" key="2">
    <source>
        <dbReference type="ARBA" id="ARBA00022692"/>
    </source>
</evidence>
<dbReference type="GO" id="GO:0005886">
    <property type="term" value="C:plasma membrane"/>
    <property type="evidence" value="ECO:0007669"/>
    <property type="project" value="TreeGrafter"/>
</dbReference>
<dbReference type="OrthoDB" id="4139357at2759"/>
<evidence type="ECO:0000256" key="1">
    <source>
        <dbReference type="ARBA" id="ARBA00004141"/>
    </source>
</evidence>
<gene>
    <name evidence="8" type="ORF">SBOR_7383</name>
</gene>
<dbReference type="Proteomes" id="UP000019487">
    <property type="component" value="Unassembled WGS sequence"/>
</dbReference>
<dbReference type="PANTHER" id="PTHR23501">
    <property type="entry name" value="MAJOR FACILITATOR SUPERFAMILY"/>
    <property type="match status" value="1"/>
</dbReference>
<keyword evidence="3 6" id="KW-1133">Transmembrane helix</keyword>
<feature type="region of interest" description="Disordered" evidence="5">
    <location>
        <begin position="1"/>
        <end position="34"/>
    </location>
</feature>
<feature type="transmembrane region" description="Helical" evidence="6">
    <location>
        <begin position="125"/>
        <end position="147"/>
    </location>
</feature>
<feature type="domain" description="Major facilitator superfamily (MFS) profile" evidence="7">
    <location>
        <begin position="60"/>
        <end position="546"/>
    </location>
</feature>
<dbReference type="HOGENOM" id="CLU_000960_22_0_1"/>
<feature type="transmembrane region" description="Helical" evidence="6">
    <location>
        <begin position="411"/>
        <end position="433"/>
    </location>
</feature>
<keyword evidence="4 6" id="KW-0472">Membrane</keyword>
<comment type="subcellular location">
    <subcellularLocation>
        <location evidence="1">Membrane</location>
        <topology evidence="1">Multi-pass membrane protein</topology>
    </subcellularLocation>
</comment>
<evidence type="ECO:0000313" key="8">
    <source>
        <dbReference type="EMBL" id="ESZ92257.1"/>
    </source>
</evidence>
<name>W9C665_SCLBF</name>
<dbReference type="AlphaFoldDB" id="W9C665"/>
<evidence type="ECO:0000313" key="9">
    <source>
        <dbReference type="Proteomes" id="UP000019487"/>
    </source>
</evidence>
<evidence type="ECO:0000256" key="3">
    <source>
        <dbReference type="ARBA" id="ARBA00022989"/>
    </source>
</evidence>
<evidence type="ECO:0000256" key="5">
    <source>
        <dbReference type="SAM" id="MobiDB-lite"/>
    </source>
</evidence>
<protein>
    <submittedName>
        <fullName evidence="8">Putative efflux pump antibiotic resistance protein</fullName>
    </submittedName>
</protein>
<reference evidence="8 9" key="1">
    <citation type="journal article" date="2014" name="Genome Announc.">
        <title>Draft genome sequence of Sclerotinia borealis, a psychrophilic plant pathogenic fungus.</title>
        <authorList>
            <person name="Mardanov A.V."/>
            <person name="Beletsky A.V."/>
            <person name="Kadnikov V.V."/>
            <person name="Ignatov A.N."/>
            <person name="Ravin N.V."/>
        </authorList>
    </citation>
    <scope>NUCLEOTIDE SEQUENCE [LARGE SCALE GENOMIC DNA]</scope>
    <source>
        <strain evidence="9">F-4157</strain>
    </source>
</reference>
<feature type="transmembrane region" description="Helical" evidence="6">
    <location>
        <begin position="159"/>
        <end position="178"/>
    </location>
</feature>
<keyword evidence="9" id="KW-1185">Reference proteome</keyword>
<feature type="transmembrane region" description="Helical" evidence="6">
    <location>
        <begin position="255"/>
        <end position="274"/>
    </location>
</feature>
<feature type="transmembrane region" description="Helical" evidence="6">
    <location>
        <begin position="526"/>
        <end position="546"/>
    </location>
</feature>
<feature type="transmembrane region" description="Helical" evidence="6">
    <location>
        <begin position="59"/>
        <end position="82"/>
    </location>
</feature>
<comment type="caution">
    <text evidence="8">The sequence shown here is derived from an EMBL/GenBank/DDBJ whole genome shotgun (WGS) entry which is preliminary data.</text>
</comment>